<evidence type="ECO:0000313" key="2">
    <source>
        <dbReference type="Proteomes" id="UP000559010"/>
    </source>
</evidence>
<comment type="caution">
    <text evidence="1">The sequence shown here is derived from an EMBL/GenBank/DDBJ whole genome shotgun (WGS) entry which is preliminary data.</text>
</comment>
<dbReference type="RefSeq" id="WP_169681486.1">
    <property type="nucleotide sequence ID" value="NZ_JABBNU010000006.1"/>
</dbReference>
<keyword evidence="2" id="KW-1185">Reference proteome</keyword>
<proteinExistence type="predicted"/>
<protein>
    <recommendedName>
        <fullName evidence="3">STAS/SEC14 domain-containing protein</fullName>
    </recommendedName>
</protein>
<evidence type="ECO:0000313" key="1">
    <source>
        <dbReference type="EMBL" id="NMM48993.1"/>
    </source>
</evidence>
<dbReference type="AlphaFoldDB" id="A0A848IWT5"/>
<name>A0A848IWT5_9BACT</name>
<gene>
    <name evidence="1" type="ORF">HH304_11330</name>
</gene>
<reference evidence="1 2" key="1">
    <citation type="submission" date="2020-04" db="EMBL/GenBank/DDBJ databases">
        <title>Flammeovirgaceae bacterium KN852 isolated from deep sea.</title>
        <authorList>
            <person name="Zhang D.-C."/>
        </authorList>
    </citation>
    <scope>NUCLEOTIDE SEQUENCE [LARGE SCALE GENOMIC DNA]</scope>
    <source>
        <strain evidence="1 2">KN852</strain>
    </source>
</reference>
<dbReference type="EMBL" id="JABBNU010000006">
    <property type="protein sequence ID" value="NMM48993.1"/>
    <property type="molecule type" value="Genomic_DNA"/>
</dbReference>
<dbReference type="Proteomes" id="UP000559010">
    <property type="component" value="Unassembled WGS sequence"/>
</dbReference>
<evidence type="ECO:0008006" key="3">
    <source>
        <dbReference type="Google" id="ProtNLM"/>
    </source>
</evidence>
<sequence>MINVKETILIDQPNLKMSYLVDKDIIYLNWIGFQTEEQIISTGLKILNIFRGHDCKKVLNDNREVRGPWNTASKWTEEYWFPHMATAGLQKFAWIFPEGVFASLSAEEAMPISPIIKKFDSFKDGLDWLTK</sequence>
<accession>A0A848IWT5</accession>
<organism evidence="1 2">
    <name type="scientific">Marinigracilibium pacificum</name>
    <dbReference type="NCBI Taxonomy" id="2729599"/>
    <lineage>
        <taxon>Bacteria</taxon>
        <taxon>Pseudomonadati</taxon>
        <taxon>Bacteroidota</taxon>
        <taxon>Cytophagia</taxon>
        <taxon>Cytophagales</taxon>
        <taxon>Flammeovirgaceae</taxon>
        <taxon>Marinigracilibium</taxon>
    </lineage>
</organism>